<feature type="non-terminal residue" evidence="1">
    <location>
        <position position="1"/>
    </location>
</feature>
<proteinExistence type="predicted"/>
<evidence type="ECO:0000313" key="1">
    <source>
        <dbReference type="EMBL" id="GFA08024.1"/>
    </source>
</evidence>
<dbReference type="AlphaFoldDB" id="A0A699J353"/>
<reference evidence="1" key="1">
    <citation type="journal article" date="2019" name="Sci. Rep.">
        <title>Draft genome of Tanacetum cinerariifolium, the natural source of mosquito coil.</title>
        <authorList>
            <person name="Yamashiro T."/>
            <person name="Shiraishi A."/>
            <person name="Satake H."/>
            <person name="Nakayama K."/>
        </authorList>
    </citation>
    <scope>NUCLEOTIDE SEQUENCE</scope>
</reference>
<name>A0A699J353_TANCI</name>
<sequence>GLERLCEEIENKEILKELDDEIQEDSRRKRKKTILITLWKTKRGSLILAILFSWFLVYDVSEALKDMIEHETHFIPNLMDEGLDALRIRTKWFWLSTKSITSPIEVGWWKGRKEGFVLHVIGRLISDCLNVRGGGFKLLGGKSSREFKNRSKDLARTCWSKSKTRVVLRVVGMKLFPWSGDDSLDDMSLMLVLATFLSGFLVEEEALEAIFGCEQ</sequence>
<gene>
    <name evidence="1" type="ORF">Tci_579996</name>
</gene>
<dbReference type="EMBL" id="BKCJ010365888">
    <property type="protein sequence ID" value="GFA08024.1"/>
    <property type="molecule type" value="Genomic_DNA"/>
</dbReference>
<organism evidence="1">
    <name type="scientific">Tanacetum cinerariifolium</name>
    <name type="common">Dalmatian daisy</name>
    <name type="synonym">Chrysanthemum cinerariifolium</name>
    <dbReference type="NCBI Taxonomy" id="118510"/>
    <lineage>
        <taxon>Eukaryota</taxon>
        <taxon>Viridiplantae</taxon>
        <taxon>Streptophyta</taxon>
        <taxon>Embryophyta</taxon>
        <taxon>Tracheophyta</taxon>
        <taxon>Spermatophyta</taxon>
        <taxon>Magnoliopsida</taxon>
        <taxon>eudicotyledons</taxon>
        <taxon>Gunneridae</taxon>
        <taxon>Pentapetalae</taxon>
        <taxon>asterids</taxon>
        <taxon>campanulids</taxon>
        <taxon>Asterales</taxon>
        <taxon>Asteraceae</taxon>
        <taxon>Asteroideae</taxon>
        <taxon>Anthemideae</taxon>
        <taxon>Anthemidinae</taxon>
        <taxon>Tanacetum</taxon>
    </lineage>
</organism>
<accession>A0A699J353</accession>
<comment type="caution">
    <text evidence="1">The sequence shown here is derived from an EMBL/GenBank/DDBJ whole genome shotgun (WGS) entry which is preliminary data.</text>
</comment>
<protein>
    <submittedName>
        <fullName evidence="1">Uncharacterized protein</fullName>
    </submittedName>
</protein>